<accession>A0ABX8EH07</accession>
<reference evidence="3 4" key="1">
    <citation type="submission" date="2021-05" db="EMBL/GenBank/DDBJ databases">
        <title>Complete genome of Nocardioides aquaticus KCTC 9944T isolated from meromictic and hypersaline Ekho Lake, Antarctica.</title>
        <authorList>
            <person name="Hwang K."/>
            <person name="Kim K.M."/>
            <person name="Choe H."/>
        </authorList>
    </citation>
    <scope>NUCLEOTIDE SEQUENCE [LARGE SCALE GENOMIC DNA]</scope>
    <source>
        <strain evidence="3 4">KCTC 9944</strain>
    </source>
</reference>
<gene>
    <name evidence="3" type="ORF">ENKNEFLB_01530</name>
</gene>
<evidence type="ECO:0000313" key="3">
    <source>
        <dbReference type="EMBL" id="QVT79150.1"/>
    </source>
</evidence>
<sequence length="201" mass="20606">MAGGTQDPGPAPEEPTDANDPVDGTVDGTSIGPDADPAPPGPPADDDAAWASIVANFGERATLDEPGPPRPPGSEQHPAGTDPARLRRLFEPFDRPAPRAGEGGDPPPRPGDPDADLAKAPDAPFVPPAPPPVPPTTADRRAAWAGVIGAPAVLLVSLLLGLALPTVVTLALVAAFIAGFVYLVWKMPREPRDPYDDGARV</sequence>
<proteinExistence type="predicted"/>
<dbReference type="EMBL" id="CP075371">
    <property type="protein sequence ID" value="QVT79150.1"/>
    <property type="molecule type" value="Genomic_DNA"/>
</dbReference>
<keyword evidence="4" id="KW-1185">Reference proteome</keyword>
<keyword evidence="2" id="KW-0812">Transmembrane</keyword>
<organism evidence="3 4">
    <name type="scientific">Nocardioides aquaticus</name>
    <dbReference type="NCBI Taxonomy" id="160826"/>
    <lineage>
        <taxon>Bacteria</taxon>
        <taxon>Bacillati</taxon>
        <taxon>Actinomycetota</taxon>
        <taxon>Actinomycetes</taxon>
        <taxon>Propionibacteriales</taxon>
        <taxon>Nocardioidaceae</taxon>
        <taxon>Nocardioides</taxon>
    </lineage>
</organism>
<feature type="region of interest" description="Disordered" evidence="1">
    <location>
        <begin position="1"/>
        <end position="137"/>
    </location>
</feature>
<dbReference type="Proteomes" id="UP000679307">
    <property type="component" value="Chromosome"/>
</dbReference>
<keyword evidence="2" id="KW-1133">Transmembrane helix</keyword>
<evidence type="ECO:0000256" key="1">
    <source>
        <dbReference type="SAM" id="MobiDB-lite"/>
    </source>
</evidence>
<feature type="compositionally biased region" description="Pro residues" evidence="1">
    <location>
        <begin position="124"/>
        <end position="135"/>
    </location>
</feature>
<dbReference type="RefSeq" id="WP_214058631.1">
    <property type="nucleotide sequence ID" value="NZ_CP075371.1"/>
</dbReference>
<name>A0ABX8EH07_9ACTN</name>
<feature type="transmembrane region" description="Helical" evidence="2">
    <location>
        <begin position="142"/>
        <end position="161"/>
    </location>
</feature>
<evidence type="ECO:0008006" key="5">
    <source>
        <dbReference type="Google" id="ProtNLM"/>
    </source>
</evidence>
<keyword evidence="2" id="KW-0472">Membrane</keyword>
<feature type="compositionally biased region" description="Basic and acidic residues" evidence="1">
    <location>
        <begin position="84"/>
        <end position="97"/>
    </location>
</feature>
<evidence type="ECO:0000313" key="4">
    <source>
        <dbReference type="Proteomes" id="UP000679307"/>
    </source>
</evidence>
<protein>
    <recommendedName>
        <fullName evidence="5">DUF308 domain-containing protein</fullName>
    </recommendedName>
</protein>
<feature type="transmembrane region" description="Helical" evidence="2">
    <location>
        <begin position="167"/>
        <end position="185"/>
    </location>
</feature>
<evidence type="ECO:0000256" key="2">
    <source>
        <dbReference type="SAM" id="Phobius"/>
    </source>
</evidence>